<evidence type="ECO:0000313" key="1">
    <source>
        <dbReference type="EMBL" id="SMP42640.1"/>
    </source>
</evidence>
<proteinExistence type="predicted"/>
<organism evidence="1 2">
    <name type="scientific">Noviherbaspirillum suwonense</name>
    <dbReference type="NCBI Taxonomy" id="1224511"/>
    <lineage>
        <taxon>Bacteria</taxon>
        <taxon>Pseudomonadati</taxon>
        <taxon>Pseudomonadota</taxon>
        <taxon>Betaproteobacteria</taxon>
        <taxon>Burkholderiales</taxon>
        <taxon>Oxalobacteraceae</taxon>
        <taxon>Noviherbaspirillum</taxon>
    </lineage>
</organism>
<sequence length="64" mass="7468">MPIEINDLRKSSYYFVNVSGWLENNTLQGVKTFQAPELTLTPCIRFISSLSLLNTLDWYSLRRL</sequence>
<name>A0ABY1PUZ3_9BURK</name>
<gene>
    <name evidence="1" type="ORF">SAMN06295970_101213</name>
</gene>
<dbReference type="Proteomes" id="UP001158049">
    <property type="component" value="Unassembled WGS sequence"/>
</dbReference>
<dbReference type="EMBL" id="FXUL01000001">
    <property type="protein sequence ID" value="SMP42640.1"/>
    <property type="molecule type" value="Genomic_DNA"/>
</dbReference>
<reference evidence="1 2" key="1">
    <citation type="submission" date="2017-05" db="EMBL/GenBank/DDBJ databases">
        <authorList>
            <person name="Varghese N."/>
            <person name="Submissions S."/>
        </authorList>
    </citation>
    <scope>NUCLEOTIDE SEQUENCE [LARGE SCALE GENOMIC DNA]</scope>
    <source>
        <strain evidence="1 2">DSM 26001</strain>
    </source>
</reference>
<comment type="caution">
    <text evidence="1">The sequence shown here is derived from an EMBL/GenBank/DDBJ whole genome shotgun (WGS) entry which is preliminary data.</text>
</comment>
<accession>A0ABY1PUZ3</accession>
<evidence type="ECO:0008006" key="3">
    <source>
        <dbReference type="Google" id="ProtNLM"/>
    </source>
</evidence>
<keyword evidence="2" id="KW-1185">Reference proteome</keyword>
<evidence type="ECO:0000313" key="2">
    <source>
        <dbReference type="Proteomes" id="UP001158049"/>
    </source>
</evidence>
<protein>
    <recommendedName>
        <fullName evidence="3">Fibronectin type-III domain-containing protein</fullName>
    </recommendedName>
</protein>